<evidence type="ECO:0000256" key="1">
    <source>
        <dbReference type="ARBA" id="ARBA00023002"/>
    </source>
</evidence>
<keyword evidence="5" id="KW-1185">Reference proteome</keyword>
<dbReference type="PROSITE" id="PS00061">
    <property type="entry name" value="ADH_SHORT"/>
    <property type="match status" value="1"/>
</dbReference>
<name>A0A9X0A065_9CNID</name>
<evidence type="ECO:0000256" key="3">
    <source>
        <dbReference type="SAM" id="SignalP"/>
    </source>
</evidence>
<dbReference type="InterPro" id="IPR002347">
    <property type="entry name" value="SDR_fam"/>
</dbReference>
<protein>
    <submittedName>
        <fullName evidence="4">Dehydrogenase/reductase SDR member 7</fullName>
    </submittedName>
</protein>
<feature type="signal peptide" evidence="3">
    <location>
        <begin position="1"/>
        <end position="22"/>
    </location>
</feature>
<comment type="caution">
    <text evidence="4">The sequence shown here is derived from an EMBL/GenBank/DDBJ whole genome shotgun (WGS) entry which is preliminary data.</text>
</comment>
<comment type="similarity">
    <text evidence="2">Belongs to the short-chain dehydrogenases/reductases (SDR) family.</text>
</comment>
<dbReference type="Proteomes" id="UP001163046">
    <property type="component" value="Unassembled WGS sequence"/>
</dbReference>
<dbReference type="PANTHER" id="PTHR44269">
    <property type="entry name" value="DEHYDROGENASE/REDUCTASE SDR FAMILY MEMBER 7-RELATED"/>
    <property type="match status" value="1"/>
</dbReference>
<feature type="chain" id="PRO_5040795754" evidence="3">
    <location>
        <begin position="23"/>
        <end position="335"/>
    </location>
</feature>
<dbReference type="OrthoDB" id="47007at2759"/>
<keyword evidence="1" id="KW-0560">Oxidoreductase</keyword>
<dbReference type="GO" id="GO:0016491">
    <property type="term" value="F:oxidoreductase activity"/>
    <property type="evidence" value="ECO:0007669"/>
    <property type="project" value="UniProtKB-KW"/>
</dbReference>
<dbReference type="PRINTS" id="PR00080">
    <property type="entry name" value="SDRFAMILY"/>
</dbReference>
<evidence type="ECO:0000256" key="2">
    <source>
        <dbReference type="RuleBase" id="RU000363"/>
    </source>
</evidence>
<evidence type="ECO:0000313" key="5">
    <source>
        <dbReference type="Proteomes" id="UP001163046"/>
    </source>
</evidence>
<sequence length="335" mass="37629">MGRNFLIVAVLVPLVCFLLVKFQDGDYTLLIYEKLGQDPAIALRGKVVWITGASSGIGEYLAYELAKYGCKLILSARRTAELERVKENCAAIATGFDSKFNKDQDILVLPLDLTKFSTHEELTQDVLKHFGKVDILVNNGGRGQRSLMKKTPLEVERALLDLNTVGTISLTKAVLPHMIARHDGQIVVVSSVLGKYGIPYHSTYCASKHALQGYFDSTRIELAEHNIHVQTVIPGPIKSNIARYAFTDVINVEFKDSPKFSDKIINMPTERCAKLMAVGMANKLDEIWISENPVLLKVYTNQYFPNLFRWMSKTFMMKIMTDVLMNEKTSSETNQ</sequence>
<dbReference type="InterPro" id="IPR020904">
    <property type="entry name" value="Sc_DH/Rdtase_CS"/>
</dbReference>
<keyword evidence="3" id="KW-0732">Signal</keyword>
<dbReference type="PANTHER" id="PTHR44269:SF1">
    <property type="entry name" value="DEHYDROGENASE_REDUCTASE SDR FAMILY MEMBER 7"/>
    <property type="match status" value="1"/>
</dbReference>
<gene>
    <name evidence="4" type="primary">DHRS7_3</name>
    <name evidence="4" type="ORF">OS493_025654</name>
</gene>
<dbReference type="PRINTS" id="PR00081">
    <property type="entry name" value="GDHRDH"/>
</dbReference>
<dbReference type="EMBL" id="MU825417">
    <property type="protein sequence ID" value="KAJ7390398.1"/>
    <property type="molecule type" value="Genomic_DNA"/>
</dbReference>
<dbReference type="Pfam" id="PF00106">
    <property type="entry name" value="adh_short"/>
    <property type="match status" value="1"/>
</dbReference>
<proteinExistence type="inferred from homology"/>
<dbReference type="SUPFAM" id="SSF51735">
    <property type="entry name" value="NAD(P)-binding Rossmann-fold domains"/>
    <property type="match status" value="1"/>
</dbReference>
<dbReference type="InterPro" id="IPR036291">
    <property type="entry name" value="NAD(P)-bd_dom_sf"/>
</dbReference>
<dbReference type="AlphaFoldDB" id="A0A9X0A065"/>
<organism evidence="4 5">
    <name type="scientific">Desmophyllum pertusum</name>
    <dbReference type="NCBI Taxonomy" id="174260"/>
    <lineage>
        <taxon>Eukaryota</taxon>
        <taxon>Metazoa</taxon>
        <taxon>Cnidaria</taxon>
        <taxon>Anthozoa</taxon>
        <taxon>Hexacorallia</taxon>
        <taxon>Scleractinia</taxon>
        <taxon>Caryophylliina</taxon>
        <taxon>Caryophylliidae</taxon>
        <taxon>Desmophyllum</taxon>
    </lineage>
</organism>
<dbReference type="CDD" id="cd05332">
    <property type="entry name" value="11beta-HSD1_like_SDR_c"/>
    <property type="match status" value="1"/>
</dbReference>
<dbReference type="Gene3D" id="3.40.50.720">
    <property type="entry name" value="NAD(P)-binding Rossmann-like Domain"/>
    <property type="match status" value="1"/>
</dbReference>
<reference evidence="4" key="1">
    <citation type="submission" date="2023-01" db="EMBL/GenBank/DDBJ databases">
        <title>Genome assembly of the deep-sea coral Lophelia pertusa.</title>
        <authorList>
            <person name="Herrera S."/>
            <person name="Cordes E."/>
        </authorList>
    </citation>
    <scope>NUCLEOTIDE SEQUENCE</scope>
    <source>
        <strain evidence="4">USNM1676648</strain>
        <tissue evidence="4">Polyp</tissue>
    </source>
</reference>
<dbReference type="InterPro" id="IPR053011">
    <property type="entry name" value="SDR_family_member_7"/>
</dbReference>
<accession>A0A9X0A065</accession>
<evidence type="ECO:0000313" key="4">
    <source>
        <dbReference type="EMBL" id="KAJ7390398.1"/>
    </source>
</evidence>